<dbReference type="Pfam" id="PF19143">
    <property type="entry name" value="Omp85_2"/>
    <property type="match status" value="1"/>
</dbReference>
<keyword evidence="4" id="KW-0812">Transmembrane</keyword>
<evidence type="ECO:0000256" key="3">
    <source>
        <dbReference type="ARBA" id="ARBA00023098"/>
    </source>
</evidence>
<accession>J9GLB2</accession>
<dbReference type="PANTHER" id="PTHR14226">
    <property type="entry name" value="NEUROPATHY TARGET ESTERASE/SWISS CHEESE D.MELANOGASTER"/>
    <property type="match status" value="1"/>
</dbReference>
<evidence type="ECO:0000256" key="2">
    <source>
        <dbReference type="ARBA" id="ARBA00022963"/>
    </source>
</evidence>
<dbReference type="InterPro" id="IPR043864">
    <property type="entry name" value="Omp85-like_dom"/>
</dbReference>
<dbReference type="SUPFAM" id="SSF52151">
    <property type="entry name" value="FabD/lysophospholipase-like"/>
    <property type="match status" value="1"/>
</dbReference>
<dbReference type="InterPro" id="IPR050301">
    <property type="entry name" value="NTE"/>
</dbReference>
<dbReference type="GO" id="GO:0016787">
    <property type="term" value="F:hydrolase activity"/>
    <property type="evidence" value="ECO:0007669"/>
    <property type="project" value="UniProtKB-KW"/>
</dbReference>
<dbReference type="InterPro" id="IPR002641">
    <property type="entry name" value="PNPLA_dom"/>
</dbReference>
<dbReference type="EMBL" id="AMCI01000568">
    <property type="protein sequence ID" value="EJX08657.1"/>
    <property type="molecule type" value="Genomic_DNA"/>
</dbReference>
<evidence type="ECO:0000259" key="5">
    <source>
        <dbReference type="PROSITE" id="PS51635"/>
    </source>
</evidence>
<dbReference type="CDD" id="cd07205">
    <property type="entry name" value="Pat_PNPLA6_PNPLA7_NTE1_like"/>
    <property type="match status" value="1"/>
</dbReference>
<keyword evidence="4" id="KW-0472">Membrane</keyword>
<evidence type="ECO:0000313" key="6">
    <source>
        <dbReference type="EMBL" id="EJX08657.1"/>
    </source>
</evidence>
<proteinExistence type="predicted"/>
<protein>
    <submittedName>
        <fullName evidence="6">Phospholipase, patatin family</fullName>
    </submittedName>
</protein>
<comment type="caution">
    <text evidence="6">The sequence shown here is derived from an EMBL/GenBank/DDBJ whole genome shotgun (WGS) entry which is preliminary data.</text>
</comment>
<dbReference type="PROSITE" id="PS51635">
    <property type="entry name" value="PNPLA"/>
    <property type="match status" value="1"/>
</dbReference>
<dbReference type="GO" id="GO:0016042">
    <property type="term" value="P:lipid catabolic process"/>
    <property type="evidence" value="ECO:0007669"/>
    <property type="project" value="UniProtKB-KW"/>
</dbReference>
<feature type="domain" description="PNPLA" evidence="5">
    <location>
        <begin position="40"/>
        <end position="231"/>
    </location>
</feature>
<dbReference type="Gene3D" id="3.40.1090.10">
    <property type="entry name" value="Cytosolic phospholipase A2 catalytic domain"/>
    <property type="match status" value="2"/>
</dbReference>
<dbReference type="AlphaFoldDB" id="J9GLB2"/>
<dbReference type="InterPro" id="IPR016035">
    <property type="entry name" value="Acyl_Trfase/lysoPLipase"/>
</dbReference>
<organism evidence="6">
    <name type="scientific">gut metagenome</name>
    <dbReference type="NCBI Taxonomy" id="749906"/>
    <lineage>
        <taxon>unclassified sequences</taxon>
        <taxon>metagenomes</taxon>
        <taxon>organismal metagenomes</taxon>
    </lineage>
</organism>
<evidence type="ECO:0000256" key="1">
    <source>
        <dbReference type="ARBA" id="ARBA00022801"/>
    </source>
</evidence>
<dbReference type="Pfam" id="PF01734">
    <property type="entry name" value="Patatin"/>
    <property type="match status" value="1"/>
</dbReference>
<dbReference type="Gene3D" id="2.40.160.50">
    <property type="entry name" value="membrane protein fhac: a member of the omp85/tpsb transporter family"/>
    <property type="match status" value="1"/>
</dbReference>
<dbReference type="PANTHER" id="PTHR14226:SF76">
    <property type="entry name" value="NTE FAMILY PROTEIN RSSA"/>
    <property type="match status" value="1"/>
</dbReference>
<keyword evidence="1" id="KW-0378">Hydrolase</keyword>
<keyword evidence="2" id="KW-0442">Lipid degradation</keyword>
<feature type="transmembrane region" description="Helical" evidence="4">
    <location>
        <begin position="7"/>
        <end position="26"/>
    </location>
</feature>
<sequence length="746" mass="83114">MKKQLSTQTILVSIFMGVFMSGFISLQPIHAQKQRKKVGVVLSGGGAKGVAHIKALKVIEEAGIPIDYIAGTSMGAIVGGLYAIGYTPAQMDSMVRKQNWTFLLSDRVKRSSLSLTDREQSEKFIISIPFTKTPKKSALGGIMKGQNLANLFTDLTMGYHDSIDFNRLPIPFACVAANLVNGKPVVFRSGVLSTAMRASMSIPGAFSPIRMDSMVLVDGGIVNNYPADVAKAMGADVIIGVDVQNTLKTASELTGVSDILMQVIDLTCQANHEKNQKLTDTYIRVNVEGYSSASFTPTAIDSLMRRGEEAARAQWSSLMELKKKIGIPSDYQPTPHGPFSSLSNVRTIYVKDISFNGVDASDKKWLMKKCNLKENSPITTQQIEQALFQLRGSQSYSNANYTLTETPEGYLLNFELEEKYEKQISLGIRFDSEEIASLLVGATARLSTRVPSRIAFTGRLGKRYAARLDYIVEPVQQRNLNFSYMFQHNDINIYDKGERAYNTTYKYHLAECGFSDVWYKNLRFGLGLRFEYYKYKDFLFKKPELANFSVESQHFLSYFAQLHYNTYDKGYFPQRGSDFGATYSLYTDNMAQYKGHAPFSALSASWTSVIPVTRRFAILPSLSGRILIGKDFPYPLKNAIGGETGGFYIPQQLPFAGTNNLELLDNSLLIGSIKLRQRMGGIHYLILTASYGLTESNFFDILKGRQLFGISIGYGMNSIFGPLEFSLGYSDLTDKTSCFVNLGYYF</sequence>
<reference evidence="6" key="1">
    <citation type="journal article" date="2012" name="PLoS ONE">
        <title>Gene sets for utilization of primary and secondary nutrition supplies in the distal gut of endangered iberian lynx.</title>
        <authorList>
            <person name="Alcaide M."/>
            <person name="Messina E."/>
            <person name="Richter M."/>
            <person name="Bargiela R."/>
            <person name="Peplies J."/>
            <person name="Huws S.A."/>
            <person name="Newbold C.J."/>
            <person name="Golyshin P.N."/>
            <person name="Simon M.A."/>
            <person name="Lopez G."/>
            <person name="Yakimov M.M."/>
            <person name="Ferrer M."/>
        </authorList>
    </citation>
    <scope>NUCLEOTIDE SEQUENCE</scope>
</reference>
<gene>
    <name evidence="6" type="ORF">EVA_03232</name>
</gene>
<name>J9GLB2_9ZZZZ</name>
<evidence type="ECO:0000256" key="4">
    <source>
        <dbReference type="SAM" id="Phobius"/>
    </source>
</evidence>
<keyword evidence="4" id="KW-1133">Transmembrane helix</keyword>
<keyword evidence="3" id="KW-0443">Lipid metabolism</keyword>